<dbReference type="EMBL" id="SZYD01000001">
    <property type="protein sequence ID" value="KAD7479833.1"/>
    <property type="molecule type" value="Genomic_DNA"/>
</dbReference>
<evidence type="ECO:0000313" key="3">
    <source>
        <dbReference type="Proteomes" id="UP000326396"/>
    </source>
</evidence>
<dbReference type="OrthoDB" id="1925835at2759"/>
<feature type="region of interest" description="Disordered" evidence="1">
    <location>
        <begin position="156"/>
        <end position="177"/>
    </location>
</feature>
<dbReference type="PANTHER" id="PTHR33318">
    <property type="entry name" value="ASPARTYL/GLUTAMYL-TRNA(ASN/GLN) AMIDOTRANSFERASE SUBUNIT"/>
    <property type="match status" value="1"/>
</dbReference>
<gene>
    <name evidence="2" type="ORF">E3N88_02969</name>
</gene>
<reference evidence="2 3" key="1">
    <citation type="submission" date="2019-05" db="EMBL/GenBank/DDBJ databases">
        <title>Mikania micrantha, genome provides insights into the molecular mechanism of rapid growth.</title>
        <authorList>
            <person name="Liu B."/>
        </authorList>
    </citation>
    <scope>NUCLEOTIDE SEQUENCE [LARGE SCALE GENOMIC DNA]</scope>
    <source>
        <strain evidence="2">NLD-2019</strain>
        <tissue evidence="2">Leaf</tissue>
    </source>
</reference>
<name>A0A5N6Q5N1_9ASTR</name>
<accession>A0A5N6Q5N1</accession>
<feature type="region of interest" description="Disordered" evidence="1">
    <location>
        <begin position="427"/>
        <end position="473"/>
    </location>
</feature>
<dbReference type="GO" id="GO:0007142">
    <property type="term" value="P:male meiosis II"/>
    <property type="evidence" value="ECO:0007669"/>
    <property type="project" value="InterPro"/>
</dbReference>
<proteinExistence type="predicted"/>
<feature type="region of interest" description="Disordered" evidence="1">
    <location>
        <begin position="351"/>
        <end position="371"/>
    </location>
</feature>
<dbReference type="InterPro" id="IPR039300">
    <property type="entry name" value="JASON"/>
</dbReference>
<protein>
    <submittedName>
        <fullName evidence="2">Uncharacterized protein</fullName>
    </submittedName>
</protein>
<sequence>MGCFSLFPCFTSSKSNKSVNSFTSADQECKKNPESVLIKVPTQESTNLSSLHIPIWKSSESQVIIDSDIKTSAIDIDAKTNVKEGYGKLQVLVQLEVAKERADAVKKENEKLGVLDQIENERKKERKTDSSVQVEIENDNKIEVVPKEEDQRFEFNKQHENESDVEKEVKAEANSPAISDSSVSSYISYPPMHRYHNSVINEVEDQVVIQENSSESLFSLSIDQRRQSKSCLVEVDDKEVNSPLKTNSSPKKIAKLTSFCPDENDYDKAFDSLLNPIENIAQWKTMKTVSPTPNLDFHQEKENFNLEQEDIPIPVSEDPSFKVFDMKGKVKNNTAVTTSLSSWLVDPEKSMTVSKEESQYSTGNSNSYAYSDGARSFEDRPILGAWTIDEVKQISARSSPRKSPCRNPDETPIIGTVGSYWSHTMQATDSSSSCTSPFGMSAKSRRNRENKALSCHSSPTKRRLEKAFNKTAV</sequence>
<evidence type="ECO:0000313" key="2">
    <source>
        <dbReference type="EMBL" id="KAD7479833.1"/>
    </source>
</evidence>
<dbReference type="AlphaFoldDB" id="A0A5N6Q5N1"/>
<comment type="caution">
    <text evidence="2">The sequence shown here is derived from an EMBL/GenBank/DDBJ whole genome shotgun (WGS) entry which is preliminary data.</text>
</comment>
<organism evidence="2 3">
    <name type="scientific">Mikania micrantha</name>
    <name type="common">bitter vine</name>
    <dbReference type="NCBI Taxonomy" id="192012"/>
    <lineage>
        <taxon>Eukaryota</taxon>
        <taxon>Viridiplantae</taxon>
        <taxon>Streptophyta</taxon>
        <taxon>Embryophyta</taxon>
        <taxon>Tracheophyta</taxon>
        <taxon>Spermatophyta</taxon>
        <taxon>Magnoliopsida</taxon>
        <taxon>eudicotyledons</taxon>
        <taxon>Gunneridae</taxon>
        <taxon>Pentapetalae</taxon>
        <taxon>asterids</taxon>
        <taxon>campanulids</taxon>
        <taxon>Asterales</taxon>
        <taxon>Asteraceae</taxon>
        <taxon>Asteroideae</taxon>
        <taxon>Heliantheae alliance</taxon>
        <taxon>Eupatorieae</taxon>
        <taxon>Mikania</taxon>
    </lineage>
</organism>
<feature type="compositionally biased region" description="Basic and acidic residues" evidence="1">
    <location>
        <begin position="156"/>
        <end position="171"/>
    </location>
</feature>
<keyword evidence="3" id="KW-1185">Reference proteome</keyword>
<dbReference type="PANTHER" id="PTHR33318:SF22">
    <property type="entry name" value="SUPPRESSOR PROTEIN SRP40-LIKE ISOFORM X1"/>
    <property type="match status" value="1"/>
</dbReference>
<feature type="compositionally biased region" description="Polar residues" evidence="1">
    <location>
        <begin position="427"/>
        <end position="438"/>
    </location>
</feature>
<evidence type="ECO:0000256" key="1">
    <source>
        <dbReference type="SAM" id="MobiDB-lite"/>
    </source>
</evidence>
<feature type="compositionally biased region" description="Polar residues" evidence="1">
    <location>
        <begin position="359"/>
        <end position="369"/>
    </location>
</feature>
<dbReference type="Proteomes" id="UP000326396">
    <property type="component" value="Linkage Group LG1"/>
</dbReference>